<reference evidence="1 2" key="1">
    <citation type="submission" date="2018-05" db="EMBL/GenBank/DDBJ databases">
        <title>Complete genome sequence of Pseudomonas kribbensis 46-2(T).</title>
        <authorList>
            <person name="Jeong H."/>
            <person name="Lee S.-G."/>
            <person name="Rha E."/>
            <person name="Kim H."/>
        </authorList>
    </citation>
    <scope>NUCLEOTIDE SEQUENCE [LARGE SCALE GENOMIC DNA]</scope>
    <source>
        <strain evidence="1 2">46-2</strain>
    </source>
</reference>
<dbReference type="KEGG" id="pke:DLD99_17700"/>
<protein>
    <submittedName>
        <fullName evidence="1">Uncharacterized protein</fullName>
    </submittedName>
</protein>
<dbReference type="RefSeq" id="WP_114883946.1">
    <property type="nucleotide sequence ID" value="NZ_CP029608.1"/>
</dbReference>
<gene>
    <name evidence="1" type="ORF">DLD99_17700</name>
</gene>
<proteinExistence type="predicted"/>
<dbReference type="AlphaFoldDB" id="A0A345RSG3"/>
<name>A0A345RSG3_9PSED</name>
<accession>A0A345RSG3</accession>
<dbReference type="Proteomes" id="UP000253720">
    <property type="component" value="Chromosome"/>
</dbReference>
<dbReference type="EMBL" id="CP029608">
    <property type="protein sequence ID" value="AXI62229.1"/>
    <property type="molecule type" value="Genomic_DNA"/>
</dbReference>
<keyword evidence="2" id="KW-1185">Reference proteome</keyword>
<evidence type="ECO:0000313" key="1">
    <source>
        <dbReference type="EMBL" id="AXI62229.1"/>
    </source>
</evidence>
<organism evidence="1 2">
    <name type="scientific">Pseudomonas kribbensis</name>
    <dbReference type="NCBI Taxonomy" id="1628086"/>
    <lineage>
        <taxon>Bacteria</taxon>
        <taxon>Pseudomonadati</taxon>
        <taxon>Pseudomonadota</taxon>
        <taxon>Gammaproteobacteria</taxon>
        <taxon>Pseudomonadales</taxon>
        <taxon>Pseudomonadaceae</taxon>
        <taxon>Pseudomonas</taxon>
    </lineage>
</organism>
<evidence type="ECO:0000313" key="2">
    <source>
        <dbReference type="Proteomes" id="UP000253720"/>
    </source>
</evidence>
<sequence>MDIERLLKKKQLNVQEQNEVTAHRLMLTAHEWRERGVPAALGRFGESQGVDWSKSIVIELEIDFPGMPRLFGRLLNQDERFIAFEIDTDASHERIESVDRWEDISALQNTSVSNPGTGKGFASIALAVRRKLI</sequence>